<reference evidence="3" key="1">
    <citation type="submission" date="2019-10" db="EMBL/GenBank/DDBJ databases">
        <title>Malate fermentation in French cider.</title>
        <authorList>
            <person name="Cousin F.J."/>
            <person name="Medina Fernandez S."/>
            <person name="Misery B."/>
            <person name="Laplace J.-M."/>
            <person name="Cretenet M."/>
        </authorList>
    </citation>
    <scope>NUCLEOTIDE SEQUENCE</scope>
    <source>
        <strain evidence="3">UCMA15901</strain>
    </source>
</reference>
<dbReference type="EMBL" id="WERX01000020">
    <property type="protein sequence ID" value="MDV7694620.1"/>
    <property type="molecule type" value="Genomic_DNA"/>
</dbReference>
<dbReference type="Gene3D" id="1.10.10.10">
    <property type="entry name" value="Winged helix-like DNA-binding domain superfamily/Winged helix DNA-binding domain"/>
    <property type="match status" value="1"/>
</dbReference>
<dbReference type="InterPro" id="IPR036388">
    <property type="entry name" value="WH-like_DNA-bd_sf"/>
</dbReference>
<dbReference type="Pfam" id="PF25583">
    <property type="entry name" value="WCX"/>
    <property type="match status" value="1"/>
</dbReference>
<gene>
    <name evidence="3" type="ORF">GA842_06965</name>
</gene>
<protein>
    <submittedName>
        <fullName evidence="3">WYL domain-containing protein</fullName>
    </submittedName>
</protein>
<sequence length="316" mass="36151">MESNYRVAELLIRLMNGEALSFKKFADKFSVSTRTFQRDISYIRSALAECDAGKIEKTADDTYRLAQKSEQKNFEMVLATSHILLGSRALKQDELSDTLTFLSSGLPPAMQAELHQQLTIPRGSYVPLSTPKPLLKQLREMTMYIANNQKLVFMYHSSAPGQDYPIKHRAQPVAITFQTHYFYVVMLSEQHGGYWLYRLDRVVKILEAKKGDKLDYAERFSLQDYHHQTYLEDNGTLTRIQFIYRNYKGTALDALPDAHVLKEYADGSLLIEAYVKVGGAMFWLMSQGPGLKVVSPPSLVKRIRDELTAARDQYLE</sequence>
<evidence type="ECO:0000259" key="2">
    <source>
        <dbReference type="Pfam" id="PF25583"/>
    </source>
</evidence>
<evidence type="ECO:0000313" key="4">
    <source>
        <dbReference type="Proteomes" id="UP001275867"/>
    </source>
</evidence>
<dbReference type="AlphaFoldDB" id="A0AAP5TBD4"/>
<dbReference type="RefSeq" id="WP_157077554.1">
    <property type="nucleotide sequence ID" value="NZ_CP158977.1"/>
</dbReference>
<dbReference type="InterPro" id="IPR051534">
    <property type="entry name" value="CBASS_pafABC_assoc_protein"/>
</dbReference>
<dbReference type="Proteomes" id="UP001275867">
    <property type="component" value="Unassembled WGS sequence"/>
</dbReference>
<feature type="domain" description="WYL" evidence="1">
    <location>
        <begin position="139"/>
        <end position="203"/>
    </location>
</feature>
<dbReference type="PANTHER" id="PTHR34580">
    <property type="match status" value="1"/>
</dbReference>
<dbReference type="InterPro" id="IPR026881">
    <property type="entry name" value="WYL_dom"/>
</dbReference>
<proteinExistence type="predicted"/>
<accession>A0AAP5TBD4</accession>
<dbReference type="GeneID" id="93383763"/>
<dbReference type="PANTHER" id="PTHR34580:SF1">
    <property type="entry name" value="PROTEIN PAFC"/>
    <property type="match status" value="1"/>
</dbReference>
<evidence type="ECO:0000259" key="1">
    <source>
        <dbReference type="Pfam" id="PF13280"/>
    </source>
</evidence>
<organism evidence="3 4">
    <name type="scientific">Pediococcus parvulus</name>
    <dbReference type="NCBI Taxonomy" id="54062"/>
    <lineage>
        <taxon>Bacteria</taxon>
        <taxon>Bacillati</taxon>
        <taxon>Bacillota</taxon>
        <taxon>Bacilli</taxon>
        <taxon>Lactobacillales</taxon>
        <taxon>Lactobacillaceae</taxon>
        <taxon>Pediococcus</taxon>
    </lineage>
</organism>
<feature type="domain" description="WCX" evidence="2">
    <location>
        <begin position="259"/>
        <end position="310"/>
    </location>
</feature>
<dbReference type="Pfam" id="PF13280">
    <property type="entry name" value="WYL"/>
    <property type="match status" value="1"/>
</dbReference>
<dbReference type="InterPro" id="IPR057727">
    <property type="entry name" value="WCX_dom"/>
</dbReference>
<comment type="caution">
    <text evidence="3">The sequence shown here is derived from an EMBL/GenBank/DDBJ whole genome shotgun (WGS) entry which is preliminary data.</text>
</comment>
<evidence type="ECO:0000313" key="3">
    <source>
        <dbReference type="EMBL" id="MDV7694620.1"/>
    </source>
</evidence>
<name>A0AAP5TBD4_9LACO</name>